<name>A0A061GH70_THECC</name>
<dbReference type="GO" id="GO:0006281">
    <property type="term" value="P:DNA repair"/>
    <property type="evidence" value="ECO:0000318"/>
    <property type="project" value="GO_Central"/>
</dbReference>
<evidence type="ECO:0000256" key="8">
    <source>
        <dbReference type="SAM" id="MobiDB-lite"/>
    </source>
</evidence>
<dbReference type="SUPFAM" id="SSF48019">
    <property type="entry name" value="post-AAA+ oligomerization domain-like"/>
    <property type="match status" value="1"/>
</dbReference>
<dbReference type="STRING" id="3641.A0A061GH70"/>
<evidence type="ECO:0000256" key="4">
    <source>
        <dbReference type="ARBA" id="ARBA00022833"/>
    </source>
</evidence>
<feature type="region of interest" description="Disordered" evidence="8">
    <location>
        <begin position="126"/>
        <end position="161"/>
    </location>
</feature>
<dbReference type="CDD" id="cd00009">
    <property type="entry name" value="AAA"/>
    <property type="match status" value="1"/>
</dbReference>
<sequence length="1368" mass="151291">MSDMRISDPSRLHLKKELTQIRKAARVLRDPGTTSSWKSPLSSSRSVAAAAAAAAGSASTCSALRNNFDNESLNRPNGNAYLDSSQLPFRVESNGHGYKNNAINSNGIEKEKRVFLYNWKSQKSSSINVEDDDDDEDDDYDDDVDDDDGEQSSSWIQGSFDDNSLSDARNCGDSKSDTYLGESRSASMMFRCRDANLVSLVTPSTRRMLGPNKKNKKNSAHLDVLSRYEQNKSAVARNSVNSRKFLKAHPALALNLGRDDSVDQSDDTEDFSNSEDFRKISGPSPLLLKVKQKNWSHASSRLLKTGRKEDSSYSYSTPALSTSSYNRYFNQNPSTVGSWDATTISLNDGDDEVDDPLDLPGRQGCGIPCYWTKRTPKHRGVCGSCYSPSLSDTLRRKGSSILCGSQPVYHRHRHSSSLSNKQRIALRSAQGLLPLLSNSGDRRGGSSIGTRCSDDELSTNFGELDLEALSRLDGRRWSSSCRSQDGLEIVALTGEGEEEGTPENIKSLSQKYKPMFFDELIGQNIVVQSLMNAVSRGRIAPVYLFQGPRGTGKTSTAKIFAAALNCLATEGAKPCGYCRECAEFVSGKSRELWEVDSTNKKGIDGVRYLLKSLSKGLPSSSSRYKVFVIDECHLLPSKIWLALLKFLEDPPPRVVFVFITTDLDNVPRTVQSRCQKYLFNKIKDGDIMARLRKISTDEKLEVESDALDLIALNADGSLRDAETMLDQLSLLGKRITTSLVNELVGVVSDEKLLELLELAMSSDTAETVKRARELMDSGVDPMVLMSQLASLIMDIIAGTYNIVDSKYSHSFFGGRALSEAELERLKHALKLLSEAEKQLRVSSERSTWFTATLLQLGSLPSPDLTQSGSSRRQSSKTTEDDPSSTSWEATAYKQKSGIQYMPRKSTSPASLHKYVNGNSNHQGELLSRIDGYDSDLKPSQGRIMDGGALPAACDNNLSGNMILTCRNSEKLDEIWAKCIDKCHSKTLRQLLHAHGKLLSLAEVEGVLIAYLAFGDGDIKSRAERFLSSITNSIEIVMRRNVEVRIILLTNGEVSLNHANPAEKPESLQQAETAVEIEKERKAISKIVGDGFSSLNLHQESRKVSKESFSDLEGKLRGVQDYSNCSAQSIVRTPELLAEGNAEIGSSKESRQEIPMQRIESIIREQRLETAWLQVAEKGTPGSLSRLKPEKNQVLPQEVFRQSNLGSMNSSAFSSQQWEDELNHELKILKTNDGQGQAIQKDQMARRGDQYPMSPSLLHNSSLSKENLGYDSGSGNGGCSGLFCWNNTKPHRRAKVGSCYSPSPLAFSQQIKVTGIAFKNLQHDLCFFSSQKKKKTQVKGTPVRARRSGRFSLFGECGKSKKIENRRRR</sequence>
<organism evidence="12 13">
    <name type="scientific">Theobroma cacao</name>
    <name type="common">Cacao</name>
    <name type="synonym">Cocoa</name>
    <dbReference type="NCBI Taxonomy" id="3641"/>
    <lineage>
        <taxon>Eukaryota</taxon>
        <taxon>Viridiplantae</taxon>
        <taxon>Streptophyta</taxon>
        <taxon>Embryophyta</taxon>
        <taxon>Tracheophyta</taxon>
        <taxon>Spermatophyta</taxon>
        <taxon>Magnoliopsida</taxon>
        <taxon>eudicotyledons</taxon>
        <taxon>Gunneridae</taxon>
        <taxon>Pentapetalae</taxon>
        <taxon>rosids</taxon>
        <taxon>malvids</taxon>
        <taxon>Malvales</taxon>
        <taxon>Malvaceae</taxon>
        <taxon>Byttnerioideae</taxon>
        <taxon>Theobroma</taxon>
    </lineage>
</organism>
<proteinExistence type="inferred from homology"/>
<feature type="compositionally biased region" description="Acidic residues" evidence="8">
    <location>
        <begin position="129"/>
        <end position="150"/>
    </location>
</feature>
<feature type="coiled-coil region" evidence="7">
    <location>
        <begin position="815"/>
        <end position="845"/>
    </location>
</feature>
<dbReference type="Pfam" id="PF12169">
    <property type="entry name" value="DNA_pol3_gamma3"/>
    <property type="match status" value="1"/>
</dbReference>
<dbReference type="InterPro" id="IPR045085">
    <property type="entry name" value="HLD_clamp_pol_III_gamma_tau"/>
</dbReference>
<reference evidence="12 13" key="1">
    <citation type="journal article" date="2013" name="Genome Biol.">
        <title>The genome sequence of the most widely cultivated cacao type and its use to identify candidate genes regulating pod color.</title>
        <authorList>
            <person name="Motamayor J.C."/>
            <person name="Mockaitis K."/>
            <person name="Schmutz J."/>
            <person name="Haiminen N."/>
            <person name="Iii D.L."/>
            <person name="Cornejo O."/>
            <person name="Findley S.D."/>
            <person name="Zheng P."/>
            <person name="Utro F."/>
            <person name="Royaert S."/>
            <person name="Saski C."/>
            <person name="Jenkins J."/>
            <person name="Podicheti R."/>
            <person name="Zhao M."/>
            <person name="Scheffler B.E."/>
            <person name="Stack J.C."/>
            <person name="Feltus F.A."/>
            <person name="Mustiga G.M."/>
            <person name="Amores F."/>
            <person name="Phillips W."/>
            <person name="Marelli J.P."/>
            <person name="May G.D."/>
            <person name="Shapiro H."/>
            <person name="Ma J."/>
            <person name="Bustamante C.D."/>
            <person name="Schnell R.J."/>
            <person name="Main D."/>
            <person name="Gilbert D."/>
            <person name="Parida L."/>
            <person name="Kuhn D.N."/>
        </authorList>
    </citation>
    <scope>NUCLEOTIDE SEQUENCE [LARGE SCALE GENOMIC DNA]</scope>
    <source>
        <strain evidence="13">cv. Matina 1-6</strain>
    </source>
</reference>
<dbReference type="Pfam" id="PF13177">
    <property type="entry name" value="DNA_pol3_delta2"/>
    <property type="match status" value="1"/>
</dbReference>
<feature type="domain" description="STICHEL DnaA-N-like alpha-beta" evidence="11">
    <location>
        <begin position="964"/>
        <end position="1047"/>
    </location>
</feature>
<feature type="compositionally biased region" description="Acidic residues" evidence="8">
    <location>
        <begin position="262"/>
        <end position="273"/>
    </location>
</feature>
<dbReference type="GO" id="GO:0005663">
    <property type="term" value="C:DNA replication factor C complex"/>
    <property type="evidence" value="ECO:0000318"/>
    <property type="project" value="GO_Central"/>
</dbReference>
<evidence type="ECO:0000259" key="10">
    <source>
        <dbReference type="Pfam" id="PF22608"/>
    </source>
</evidence>
<evidence type="ECO:0000313" key="13">
    <source>
        <dbReference type="Proteomes" id="UP000026915"/>
    </source>
</evidence>
<dbReference type="FunCoup" id="A0A061GH70">
    <property type="interactions" value="1441"/>
</dbReference>
<keyword evidence="3" id="KW-0547">Nucleotide-binding</keyword>
<dbReference type="PANTHER" id="PTHR11669:SF63">
    <property type="entry name" value="PROTEIN STICHEL"/>
    <property type="match status" value="1"/>
</dbReference>
<dbReference type="Proteomes" id="UP000026915">
    <property type="component" value="Chromosome 6"/>
</dbReference>
<dbReference type="InterPro" id="IPR022754">
    <property type="entry name" value="DNA_pol_III_gamma-3"/>
</dbReference>
<dbReference type="GO" id="GO:0003677">
    <property type="term" value="F:DNA binding"/>
    <property type="evidence" value="ECO:0007669"/>
    <property type="project" value="InterPro"/>
</dbReference>
<keyword evidence="13" id="KW-1185">Reference proteome</keyword>
<dbReference type="SUPFAM" id="SSF52540">
    <property type="entry name" value="P-loop containing nucleoside triphosphate hydrolases"/>
    <property type="match status" value="1"/>
</dbReference>
<feature type="compositionally biased region" description="Polar residues" evidence="8">
    <location>
        <begin position="151"/>
        <end position="161"/>
    </location>
</feature>
<evidence type="ECO:0000256" key="6">
    <source>
        <dbReference type="ARBA" id="ARBA00023054"/>
    </source>
</evidence>
<evidence type="ECO:0000259" key="9">
    <source>
        <dbReference type="Pfam" id="PF12169"/>
    </source>
</evidence>
<dbReference type="InterPro" id="IPR027417">
    <property type="entry name" value="P-loop_NTPase"/>
</dbReference>
<keyword evidence="4" id="KW-0862">Zinc</keyword>
<protein>
    <submittedName>
        <fullName evidence="12">AAA-type ATPase family protein, putative isoform 4</fullName>
    </submittedName>
</protein>
<keyword evidence="5" id="KW-0067">ATP-binding</keyword>
<dbReference type="EMBL" id="CM001884">
    <property type="protein sequence ID" value="EOY26409.1"/>
    <property type="molecule type" value="Genomic_DNA"/>
</dbReference>
<accession>A0A061GH70</accession>
<dbReference type="eggNOG" id="KOG0989">
    <property type="taxonomic scope" value="Eukaryota"/>
</dbReference>
<gene>
    <name evidence="12" type="ORF">TCM_028001</name>
</gene>
<dbReference type="OMA" id="QWEDELN"/>
<dbReference type="GO" id="GO:0006261">
    <property type="term" value="P:DNA-templated DNA replication"/>
    <property type="evidence" value="ECO:0000318"/>
    <property type="project" value="GO_Central"/>
</dbReference>
<dbReference type="GO" id="GO:0009360">
    <property type="term" value="C:DNA polymerase III complex"/>
    <property type="evidence" value="ECO:0007669"/>
    <property type="project" value="InterPro"/>
</dbReference>
<evidence type="ECO:0000256" key="3">
    <source>
        <dbReference type="ARBA" id="ARBA00022741"/>
    </source>
</evidence>
<dbReference type="FunFam" id="1.10.8.60:FF:000013">
    <property type="entry name" value="DNA polymerase III subunit gamma/tau"/>
    <property type="match status" value="1"/>
</dbReference>
<dbReference type="GO" id="GO:0003887">
    <property type="term" value="F:DNA-directed DNA polymerase activity"/>
    <property type="evidence" value="ECO:0007669"/>
    <property type="project" value="InterPro"/>
</dbReference>
<evidence type="ECO:0000256" key="2">
    <source>
        <dbReference type="ARBA" id="ARBA00022723"/>
    </source>
</evidence>
<feature type="region of interest" description="Disordered" evidence="8">
    <location>
        <begin position="860"/>
        <end position="888"/>
    </location>
</feature>
<dbReference type="NCBIfam" id="TIGR02397">
    <property type="entry name" value="dnaX_nterm"/>
    <property type="match status" value="1"/>
</dbReference>
<comment type="similarity">
    <text evidence="1">Belongs to the DnaX/STICHEL family.</text>
</comment>
<dbReference type="Gene3D" id="3.40.50.300">
    <property type="entry name" value="P-loop containing nucleotide triphosphate hydrolases"/>
    <property type="match status" value="1"/>
</dbReference>
<dbReference type="Gene3D" id="1.10.8.60">
    <property type="match status" value="1"/>
</dbReference>
<dbReference type="Pfam" id="PF23007">
    <property type="entry name" value="DnaA_N-like_STI"/>
    <property type="match status" value="1"/>
</dbReference>
<dbReference type="InterPro" id="IPR054506">
    <property type="entry name" value="DnaA_N-like_STI"/>
</dbReference>
<dbReference type="GO" id="GO:0005524">
    <property type="term" value="F:ATP binding"/>
    <property type="evidence" value="ECO:0007669"/>
    <property type="project" value="UniProtKB-KW"/>
</dbReference>
<evidence type="ECO:0000313" key="12">
    <source>
        <dbReference type="EMBL" id="EOY26409.1"/>
    </source>
</evidence>
<dbReference type="Gene3D" id="1.20.272.10">
    <property type="match status" value="1"/>
</dbReference>
<evidence type="ECO:0000259" key="11">
    <source>
        <dbReference type="Pfam" id="PF23007"/>
    </source>
</evidence>
<evidence type="ECO:0000256" key="7">
    <source>
        <dbReference type="SAM" id="Coils"/>
    </source>
</evidence>
<feature type="compositionally biased region" description="Polar residues" evidence="8">
    <location>
        <begin position="863"/>
        <end position="876"/>
    </location>
</feature>
<keyword evidence="2" id="KW-0479">Metal-binding</keyword>
<dbReference type="InterPro" id="IPR050238">
    <property type="entry name" value="DNA_Rep/Repair_Clamp_Loader"/>
</dbReference>
<dbReference type="InParanoid" id="A0A061GH70"/>
<dbReference type="InterPro" id="IPR012763">
    <property type="entry name" value="DNA_pol_III_sug/sutau_N"/>
</dbReference>
<keyword evidence="6 7" id="KW-0175">Coiled coil</keyword>
<feature type="domain" description="DNA polymerase III gamma subunit" evidence="9">
    <location>
        <begin position="736"/>
        <end position="858"/>
    </location>
</feature>
<feature type="region of interest" description="Disordered" evidence="8">
    <location>
        <begin position="258"/>
        <end position="278"/>
    </location>
</feature>
<dbReference type="FunFam" id="3.40.50.300:FF:000014">
    <property type="entry name" value="DNA polymerase III subunit gamma/tau"/>
    <property type="match status" value="1"/>
</dbReference>
<dbReference type="InterPro" id="IPR008921">
    <property type="entry name" value="DNA_pol3_clamp-load_cplx_C"/>
</dbReference>
<dbReference type="PANTHER" id="PTHR11669">
    <property type="entry name" value="REPLICATION FACTOR C / DNA POLYMERASE III GAMMA-TAU SUBUNIT"/>
    <property type="match status" value="1"/>
</dbReference>
<dbReference type="Gramene" id="EOY26409">
    <property type="protein sequence ID" value="EOY26409"/>
    <property type="gene ID" value="TCM_028001"/>
</dbReference>
<dbReference type="GO" id="GO:0046872">
    <property type="term" value="F:metal ion binding"/>
    <property type="evidence" value="ECO:0007669"/>
    <property type="project" value="UniProtKB-KW"/>
</dbReference>
<dbReference type="CDD" id="cd18137">
    <property type="entry name" value="HLD_clamp_pol_III_gamma_tau"/>
    <property type="match status" value="1"/>
</dbReference>
<feature type="domain" description="DNA polymerase III subunit gamma/tau helical lid" evidence="10">
    <location>
        <begin position="687"/>
        <end position="727"/>
    </location>
</feature>
<evidence type="ECO:0000256" key="1">
    <source>
        <dbReference type="ARBA" id="ARBA00006360"/>
    </source>
</evidence>
<dbReference type="Pfam" id="PF22608">
    <property type="entry name" value="DNAX_ATPase_lid"/>
    <property type="match status" value="1"/>
</dbReference>
<evidence type="ECO:0000256" key="5">
    <source>
        <dbReference type="ARBA" id="ARBA00022840"/>
    </source>
</evidence>